<feature type="non-terminal residue" evidence="1">
    <location>
        <position position="1"/>
    </location>
</feature>
<proteinExistence type="predicted"/>
<name>A0A8J2KNW7_9HEXA</name>
<reference evidence="1" key="1">
    <citation type="submission" date="2021-06" db="EMBL/GenBank/DDBJ databases">
        <authorList>
            <person name="Hodson N. C."/>
            <person name="Mongue J. A."/>
            <person name="Jaron S. K."/>
        </authorList>
    </citation>
    <scope>NUCLEOTIDE SEQUENCE</scope>
</reference>
<dbReference type="EMBL" id="CAJVCH010383288">
    <property type="protein sequence ID" value="CAG7816966.1"/>
    <property type="molecule type" value="Genomic_DNA"/>
</dbReference>
<sequence>EHERMTTIPLSSPLGPMVSSASYRQEDMKFDLETLRNLNPEGECERLRALYRLFTLWEEVISADRDNKFEQQETIVS</sequence>
<protein>
    <submittedName>
        <fullName evidence="1">Uncharacterized protein</fullName>
    </submittedName>
</protein>
<evidence type="ECO:0000313" key="1">
    <source>
        <dbReference type="EMBL" id="CAG7816966.1"/>
    </source>
</evidence>
<dbReference type="Proteomes" id="UP000708208">
    <property type="component" value="Unassembled WGS sequence"/>
</dbReference>
<dbReference type="AlphaFoldDB" id="A0A8J2KNW7"/>
<evidence type="ECO:0000313" key="2">
    <source>
        <dbReference type="Proteomes" id="UP000708208"/>
    </source>
</evidence>
<comment type="caution">
    <text evidence="1">The sequence shown here is derived from an EMBL/GenBank/DDBJ whole genome shotgun (WGS) entry which is preliminary data.</text>
</comment>
<accession>A0A8J2KNW7</accession>
<gene>
    <name evidence="1" type="ORF">AFUS01_LOCUS27557</name>
</gene>
<organism evidence="1 2">
    <name type="scientific">Allacma fusca</name>
    <dbReference type="NCBI Taxonomy" id="39272"/>
    <lineage>
        <taxon>Eukaryota</taxon>
        <taxon>Metazoa</taxon>
        <taxon>Ecdysozoa</taxon>
        <taxon>Arthropoda</taxon>
        <taxon>Hexapoda</taxon>
        <taxon>Collembola</taxon>
        <taxon>Symphypleona</taxon>
        <taxon>Sminthuridae</taxon>
        <taxon>Allacma</taxon>
    </lineage>
</organism>
<keyword evidence="2" id="KW-1185">Reference proteome</keyword>